<evidence type="ECO:0000313" key="3">
    <source>
        <dbReference type="Proteomes" id="UP000192656"/>
    </source>
</evidence>
<dbReference type="InterPro" id="IPR037026">
    <property type="entry name" value="Vgr_OB-fold_dom_sf"/>
</dbReference>
<proteinExistence type="predicted"/>
<dbReference type="Proteomes" id="UP000192656">
    <property type="component" value="Unassembled WGS sequence"/>
</dbReference>
<dbReference type="AlphaFoldDB" id="A0A1W2EK17"/>
<accession>A0A1W2EK17</accession>
<name>A0A1W2EK17_9HYPH</name>
<gene>
    <name evidence="2" type="ORF">SAMN06297251_12726</name>
</gene>
<dbReference type="OrthoDB" id="7836531at2"/>
<dbReference type="Gene3D" id="2.40.50.230">
    <property type="entry name" value="Gp5 N-terminal domain"/>
    <property type="match status" value="1"/>
</dbReference>
<evidence type="ECO:0000313" key="2">
    <source>
        <dbReference type="EMBL" id="SMD10024.1"/>
    </source>
</evidence>
<dbReference type="RefSeq" id="WP_084412402.1">
    <property type="nucleotide sequence ID" value="NZ_FWXR01000027.1"/>
</dbReference>
<dbReference type="STRING" id="937218.SAMN06297251_12726"/>
<protein>
    <submittedName>
        <fullName evidence="2">Phage P2 baseplate assembly protein gpV</fullName>
    </submittedName>
</protein>
<feature type="region of interest" description="Disordered" evidence="1">
    <location>
        <begin position="161"/>
        <end position="185"/>
    </location>
</feature>
<evidence type="ECO:0000256" key="1">
    <source>
        <dbReference type="SAM" id="MobiDB-lite"/>
    </source>
</evidence>
<reference evidence="2 3" key="1">
    <citation type="submission" date="2017-04" db="EMBL/GenBank/DDBJ databases">
        <authorList>
            <person name="Afonso C.L."/>
            <person name="Miller P.J."/>
            <person name="Scott M.A."/>
            <person name="Spackman E."/>
            <person name="Goraichik I."/>
            <person name="Dimitrov K.M."/>
            <person name="Suarez D.L."/>
            <person name="Swayne D.E."/>
        </authorList>
    </citation>
    <scope>NUCLEOTIDE SEQUENCE [LARGE SCALE GENOMIC DNA]</scope>
    <source>
        <strain evidence="2 3">CGMCC 1.10972</strain>
    </source>
</reference>
<dbReference type="EMBL" id="FWXR01000027">
    <property type="protein sequence ID" value="SMD10024.1"/>
    <property type="molecule type" value="Genomic_DNA"/>
</dbReference>
<sequence>MTEADFAALLARISHLETLIGQMVQRGPVVERDAKRGYRIQLGKDLDGNPVLSPWQPHPESGKTSIPMHLGQNVGILNPTGDPRQGYPLRVGYSDRQPSPSDDMDENVLINDAGVRMVAAGGRLSITCEDGLFVICGDVTHHITTEGVTTVGGSMSHDGLDVGSSHKHTKVMPGGGISGVPTPKA</sequence>
<organism evidence="2 3">
    <name type="scientific">Fulvimarina manganoxydans</name>
    <dbReference type="NCBI Taxonomy" id="937218"/>
    <lineage>
        <taxon>Bacteria</taxon>
        <taxon>Pseudomonadati</taxon>
        <taxon>Pseudomonadota</taxon>
        <taxon>Alphaproteobacteria</taxon>
        <taxon>Hyphomicrobiales</taxon>
        <taxon>Aurantimonadaceae</taxon>
        <taxon>Fulvimarina</taxon>
    </lineage>
</organism>
<keyword evidence="3" id="KW-1185">Reference proteome</keyword>